<name>A0A067QZN8_ZOONE</name>
<dbReference type="Proteomes" id="UP000027135">
    <property type="component" value="Unassembled WGS sequence"/>
</dbReference>
<protein>
    <submittedName>
        <fullName evidence="2">Uncharacterized protein</fullName>
    </submittedName>
</protein>
<evidence type="ECO:0000313" key="3">
    <source>
        <dbReference type="Proteomes" id="UP000027135"/>
    </source>
</evidence>
<proteinExistence type="predicted"/>
<dbReference type="AlphaFoldDB" id="A0A067QZN8"/>
<feature type="region of interest" description="Disordered" evidence="1">
    <location>
        <begin position="1"/>
        <end position="32"/>
    </location>
</feature>
<evidence type="ECO:0000256" key="1">
    <source>
        <dbReference type="SAM" id="MobiDB-lite"/>
    </source>
</evidence>
<sequence length="108" mass="12031">MFPKRTGQGLGDSLIPHPRSPTTSVSKDVETSAVQETKAGIEFNTKDRNKTSIINYIYRSSLKHMATTTPLNNVKWSQPNRYQGDGQLDTLRLTSLARILPVRNTGTN</sequence>
<dbReference type="EMBL" id="KK852854">
    <property type="protein sequence ID" value="KDR14991.1"/>
    <property type="molecule type" value="Genomic_DNA"/>
</dbReference>
<keyword evidence="3" id="KW-1185">Reference proteome</keyword>
<dbReference type="InParanoid" id="A0A067QZN8"/>
<reference evidence="2 3" key="1">
    <citation type="journal article" date="2014" name="Nat. Commun.">
        <title>Molecular traces of alternative social organization in a termite genome.</title>
        <authorList>
            <person name="Terrapon N."/>
            <person name="Li C."/>
            <person name="Robertson H.M."/>
            <person name="Ji L."/>
            <person name="Meng X."/>
            <person name="Booth W."/>
            <person name="Chen Z."/>
            <person name="Childers C.P."/>
            <person name="Glastad K.M."/>
            <person name="Gokhale K."/>
            <person name="Gowin J."/>
            <person name="Gronenberg W."/>
            <person name="Hermansen R.A."/>
            <person name="Hu H."/>
            <person name="Hunt B.G."/>
            <person name="Huylmans A.K."/>
            <person name="Khalil S.M."/>
            <person name="Mitchell R.D."/>
            <person name="Munoz-Torres M.C."/>
            <person name="Mustard J.A."/>
            <person name="Pan H."/>
            <person name="Reese J.T."/>
            <person name="Scharf M.E."/>
            <person name="Sun F."/>
            <person name="Vogel H."/>
            <person name="Xiao J."/>
            <person name="Yang W."/>
            <person name="Yang Z."/>
            <person name="Yang Z."/>
            <person name="Zhou J."/>
            <person name="Zhu J."/>
            <person name="Brent C.S."/>
            <person name="Elsik C.G."/>
            <person name="Goodisman M.A."/>
            <person name="Liberles D.A."/>
            <person name="Roe R.M."/>
            <person name="Vargo E.L."/>
            <person name="Vilcinskas A."/>
            <person name="Wang J."/>
            <person name="Bornberg-Bauer E."/>
            <person name="Korb J."/>
            <person name="Zhang G."/>
            <person name="Liebig J."/>
        </authorList>
    </citation>
    <scope>NUCLEOTIDE SEQUENCE [LARGE SCALE GENOMIC DNA]</scope>
    <source>
        <tissue evidence="2">Whole organism</tissue>
    </source>
</reference>
<evidence type="ECO:0000313" key="2">
    <source>
        <dbReference type="EMBL" id="KDR14991.1"/>
    </source>
</evidence>
<organism evidence="2 3">
    <name type="scientific">Zootermopsis nevadensis</name>
    <name type="common">Dampwood termite</name>
    <dbReference type="NCBI Taxonomy" id="136037"/>
    <lineage>
        <taxon>Eukaryota</taxon>
        <taxon>Metazoa</taxon>
        <taxon>Ecdysozoa</taxon>
        <taxon>Arthropoda</taxon>
        <taxon>Hexapoda</taxon>
        <taxon>Insecta</taxon>
        <taxon>Pterygota</taxon>
        <taxon>Neoptera</taxon>
        <taxon>Polyneoptera</taxon>
        <taxon>Dictyoptera</taxon>
        <taxon>Blattodea</taxon>
        <taxon>Blattoidea</taxon>
        <taxon>Termitoidae</taxon>
        <taxon>Termopsidae</taxon>
        <taxon>Zootermopsis</taxon>
    </lineage>
</organism>
<gene>
    <name evidence="2" type="ORF">L798_10682</name>
</gene>
<accession>A0A067QZN8</accession>